<evidence type="ECO:0000256" key="4">
    <source>
        <dbReference type="ARBA" id="ARBA00022448"/>
    </source>
</evidence>
<feature type="domain" description="Flagellar assembly protein FliH/Type III secretion system HrpE" evidence="9">
    <location>
        <begin position="75"/>
        <end position="186"/>
    </location>
</feature>
<evidence type="ECO:0000256" key="2">
    <source>
        <dbReference type="ARBA" id="ARBA00006602"/>
    </source>
</evidence>
<protein>
    <recommendedName>
        <fullName evidence="3">Flagellar assembly protein FliH</fullName>
    </recommendedName>
</protein>
<name>A0A964DYC5_9PROT</name>
<accession>A0A964DYC5</accession>
<reference evidence="10" key="2">
    <citation type="submission" date="2021-01" db="EMBL/GenBank/DDBJ databases">
        <authorList>
            <person name="Mieszkin S."/>
            <person name="Pouder E."/>
            <person name="Alain K."/>
        </authorList>
    </citation>
    <scope>NUCLEOTIDE SEQUENCE</scope>
    <source>
        <strain evidence="10">HW T2.11</strain>
    </source>
</reference>
<evidence type="ECO:0000256" key="5">
    <source>
        <dbReference type="ARBA" id="ARBA00022795"/>
    </source>
</evidence>
<evidence type="ECO:0000256" key="3">
    <source>
        <dbReference type="ARBA" id="ARBA00016507"/>
    </source>
</evidence>
<evidence type="ECO:0000256" key="6">
    <source>
        <dbReference type="ARBA" id="ARBA00022927"/>
    </source>
</evidence>
<feature type="coiled-coil region" evidence="8">
    <location>
        <begin position="65"/>
        <end position="110"/>
    </location>
</feature>
<evidence type="ECO:0000256" key="1">
    <source>
        <dbReference type="ARBA" id="ARBA00003041"/>
    </source>
</evidence>
<reference evidence="10" key="1">
    <citation type="journal article" date="2021" name="Microorganisms">
        <title>Acidisoma silvae sp. nov. and Acidisomacellulosilytica sp. nov., Two Acidophilic Bacteria Isolated from Decaying Wood, Hydrolyzing Cellulose and Producing Poly-3-hydroxybutyrate.</title>
        <authorList>
            <person name="Mieszkin S."/>
            <person name="Pouder E."/>
            <person name="Uroz S."/>
            <person name="Simon-Colin C."/>
            <person name="Alain K."/>
        </authorList>
    </citation>
    <scope>NUCLEOTIDE SEQUENCE</scope>
    <source>
        <strain evidence="10">HW T2.11</strain>
    </source>
</reference>
<dbReference type="Proteomes" id="UP000708298">
    <property type="component" value="Unassembled WGS sequence"/>
</dbReference>
<keyword evidence="11" id="KW-1185">Reference proteome</keyword>
<dbReference type="EMBL" id="JAESVB010000002">
    <property type="protein sequence ID" value="MCB8874922.1"/>
    <property type="molecule type" value="Genomic_DNA"/>
</dbReference>
<comment type="caution">
    <text evidence="10">The sequence shown here is derived from an EMBL/GenBank/DDBJ whole genome shotgun (WGS) entry which is preliminary data.</text>
</comment>
<evidence type="ECO:0000313" key="11">
    <source>
        <dbReference type="Proteomes" id="UP000708298"/>
    </source>
</evidence>
<gene>
    <name evidence="10" type="ORF">ASILVAE211_06990</name>
</gene>
<dbReference type="GO" id="GO:0005829">
    <property type="term" value="C:cytosol"/>
    <property type="evidence" value="ECO:0007669"/>
    <property type="project" value="TreeGrafter"/>
</dbReference>
<dbReference type="GO" id="GO:0015031">
    <property type="term" value="P:protein transport"/>
    <property type="evidence" value="ECO:0007669"/>
    <property type="project" value="UniProtKB-KW"/>
</dbReference>
<keyword evidence="6" id="KW-0653">Protein transport</keyword>
<organism evidence="10 11">
    <name type="scientific">Acidisoma silvae</name>
    <dbReference type="NCBI Taxonomy" id="2802396"/>
    <lineage>
        <taxon>Bacteria</taxon>
        <taxon>Pseudomonadati</taxon>
        <taxon>Pseudomonadota</taxon>
        <taxon>Alphaproteobacteria</taxon>
        <taxon>Acetobacterales</taxon>
        <taxon>Acidocellaceae</taxon>
        <taxon>Acidisoma</taxon>
    </lineage>
</organism>
<keyword evidence="8" id="KW-0175">Coiled coil</keyword>
<comment type="function">
    <text evidence="1">Needed for flagellar regrowth and assembly.</text>
</comment>
<keyword evidence="7" id="KW-1006">Bacterial flagellum protein export</keyword>
<dbReference type="InterPro" id="IPR051472">
    <property type="entry name" value="T3SS_Stator/FliH"/>
</dbReference>
<comment type="similarity">
    <text evidence="2">Belongs to the FliH family.</text>
</comment>
<keyword evidence="4" id="KW-0813">Transport</keyword>
<dbReference type="Pfam" id="PF02108">
    <property type="entry name" value="FliH"/>
    <property type="match status" value="1"/>
</dbReference>
<dbReference type="PANTHER" id="PTHR34982:SF1">
    <property type="entry name" value="FLAGELLAR ASSEMBLY PROTEIN FLIH"/>
    <property type="match status" value="1"/>
</dbReference>
<dbReference type="GO" id="GO:0044781">
    <property type="term" value="P:bacterial-type flagellum organization"/>
    <property type="evidence" value="ECO:0007669"/>
    <property type="project" value="UniProtKB-KW"/>
</dbReference>
<evidence type="ECO:0000259" key="9">
    <source>
        <dbReference type="Pfam" id="PF02108"/>
    </source>
</evidence>
<dbReference type="PANTHER" id="PTHR34982">
    <property type="entry name" value="YOP PROTEINS TRANSLOCATION PROTEIN L"/>
    <property type="match status" value="1"/>
</dbReference>
<proteinExistence type="inferred from homology"/>
<dbReference type="AlphaFoldDB" id="A0A964DYC5"/>
<evidence type="ECO:0000256" key="8">
    <source>
        <dbReference type="SAM" id="Coils"/>
    </source>
</evidence>
<dbReference type="InterPro" id="IPR018035">
    <property type="entry name" value="Flagellar_FliH/T3SS_HrpE"/>
</dbReference>
<sequence>MSFIIRSAVPPPDPVAASPEDCAAEEEYRIAERVAEGIARLRATAEAEGRVQGAAEARAAIAPILARQEQDRESALTALRQVTDQLTAPLARLEDDLAKLVTELALSLTQHILGVAVRMNIDSITALVTTLLAEAVAERRAGQTVILHLHPEDHRALAAQFSAPGLEILVQDTILRGGALVELRGTDGDPIDRLEWDARLDTRLAALRAAMMPADQTA</sequence>
<evidence type="ECO:0000256" key="7">
    <source>
        <dbReference type="ARBA" id="ARBA00023225"/>
    </source>
</evidence>
<dbReference type="RefSeq" id="WP_227320577.1">
    <property type="nucleotide sequence ID" value="NZ_JAESVB010000002.1"/>
</dbReference>
<evidence type="ECO:0000313" key="10">
    <source>
        <dbReference type="EMBL" id="MCB8874922.1"/>
    </source>
</evidence>
<keyword evidence="5" id="KW-1005">Bacterial flagellum biogenesis</keyword>